<dbReference type="AlphaFoldDB" id="A0AA48K9L2"/>
<dbReference type="InterPro" id="IPR015422">
    <property type="entry name" value="PyrdxlP-dep_Trfase_small"/>
</dbReference>
<dbReference type="FunFam" id="3.40.640.10:FF:000004">
    <property type="entry name" value="Acetylornithine aminotransferase"/>
    <property type="match status" value="1"/>
</dbReference>
<keyword evidence="2 6" id="KW-0032">Aminotransferase</keyword>
<organism evidence="6 7">
    <name type="scientific">Mesoterricola silvestris</name>
    <dbReference type="NCBI Taxonomy" id="2927979"/>
    <lineage>
        <taxon>Bacteria</taxon>
        <taxon>Pseudomonadati</taxon>
        <taxon>Acidobacteriota</taxon>
        <taxon>Holophagae</taxon>
        <taxon>Holophagales</taxon>
        <taxon>Holophagaceae</taxon>
        <taxon>Mesoterricola</taxon>
    </lineage>
</organism>
<comment type="cofactor">
    <cofactor evidence="1">
        <name>pyridoxal 5'-phosphate</name>
        <dbReference type="ChEBI" id="CHEBI:597326"/>
    </cofactor>
</comment>
<name>A0AA48K9L2_9BACT</name>
<dbReference type="SUPFAM" id="SSF53383">
    <property type="entry name" value="PLP-dependent transferases"/>
    <property type="match status" value="1"/>
</dbReference>
<dbReference type="Gene3D" id="3.40.640.10">
    <property type="entry name" value="Type I PLP-dependent aspartate aminotransferase-like (Major domain)"/>
    <property type="match status" value="1"/>
</dbReference>
<dbReference type="PANTHER" id="PTHR11986">
    <property type="entry name" value="AMINOTRANSFERASE CLASS III"/>
    <property type="match status" value="1"/>
</dbReference>
<dbReference type="InterPro" id="IPR049704">
    <property type="entry name" value="Aminotrans_3_PPA_site"/>
</dbReference>
<evidence type="ECO:0000256" key="1">
    <source>
        <dbReference type="ARBA" id="ARBA00001933"/>
    </source>
</evidence>
<evidence type="ECO:0000256" key="5">
    <source>
        <dbReference type="RuleBase" id="RU003560"/>
    </source>
</evidence>
<evidence type="ECO:0000256" key="4">
    <source>
        <dbReference type="ARBA" id="ARBA00022898"/>
    </source>
</evidence>
<comment type="similarity">
    <text evidence="5">Belongs to the class-III pyridoxal-phosphate-dependent aminotransferase family.</text>
</comment>
<dbReference type="GO" id="GO:0030170">
    <property type="term" value="F:pyridoxal phosphate binding"/>
    <property type="evidence" value="ECO:0007669"/>
    <property type="project" value="InterPro"/>
</dbReference>
<dbReference type="EMBL" id="AP027080">
    <property type="protein sequence ID" value="BDU74104.1"/>
    <property type="molecule type" value="Genomic_DNA"/>
</dbReference>
<dbReference type="InterPro" id="IPR015421">
    <property type="entry name" value="PyrdxlP-dep_Trfase_major"/>
</dbReference>
<evidence type="ECO:0000256" key="3">
    <source>
        <dbReference type="ARBA" id="ARBA00022679"/>
    </source>
</evidence>
<dbReference type="RefSeq" id="WP_316412775.1">
    <property type="nucleotide sequence ID" value="NZ_AP027080.1"/>
</dbReference>
<gene>
    <name evidence="6" type="primary">argD</name>
    <name evidence="6" type="ORF">METEAL_32780</name>
</gene>
<dbReference type="Gene3D" id="3.90.1150.10">
    <property type="entry name" value="Aspartate Aminotransferase, domain 1"/>
    <property type="match status" value="1"/>
</dbReference>
<dbReference type="PIRSF" id="PIRSF000521">
    <property type="entry name" value="Transaminase_4ab_Lys_Orn"/>
    <property type="match status" value="1"/>
</dbReference>
<dbReference type="PROSITE" id="PS00600">
    <property type="entry name" value="AA_TRANSFER_CLASS_3"/>
    <property type="match status" value="1"/>
</dbReference>
<dbReference type="InterPro" id="IPR005814">
    <property type="entry name" value="Aminotrans_3"/>
</dbReference>
<dbReference type="InterPro" id="IPR015424">
    <property type="entry name" value="PyrdxlP-dep_Trfase"/>
</dbReference>
<dbReference type="Proteomes" id="UP001238179">
    <property type="component" value="Chromosome"/>
</dbReference>
<evidence type="ECO:0000256" key="2">
    <source>
        <dbReference type="ARBA" id="ARBA00022576"/>
    </source>
</evidence>
<reference evidence="7" key="1">
    <citation type="journal article" date="2023" name="Int. J. Syst. Evol. Microbiol.">
        <title>Mesoterricola silvestris gen. nov., sp. nov., Mesoterricola sediminis sp. nov., Geothrix oryzae sp. nov., Geothrix edaphica sp. nov., Geothrix rubra sp. nov., and Geothrix limicola sp. nov., six novel members of Acidobacteriota isolated from soils.</title>
        <authorList>
            <person name="Itoh H."/>
            <person name="Sugisawa Y."/>
            <person name="Mise K."/>
            <person name="Xu Z."/>
            <person name="Kuniyasu M."/>
            <person name="Ushijima N."/>
            <person name="Kawano K."/>
            <person name="Kobayashi E."/>
            <person name="Shiratori Y."/>
            <person name="Masuda Y."/>
            <person name="Senoo K."/>
        </authorList>
    </citation>
    <scope>NUCLEOTIDE SEQUENCE [LARGE SCALE GENOMIC DNA]</scope>
    <source>
        <strain evidence="7">W79</strain>
    </source>
</reference>
<evidence type="ECO:0000313" key="7">
    <source>
        <dbReference type="Proteomes" id="UP001238179"/>
    </source>
</evidence>
<evidence type="ECO:0000313" key="6">
    <source>
        <dbReference type="EMBL" id="BDU74104.1"/>
    </source>
</evidence>
<keyword evidence="3" id="KW-0808">Transferase</keyword>
<dbReference type="CDD" id="cd00610">
    <property type="entry name" value="OAT_like"/>
    <property type="match status" value="1"/>
</dbReference>
<dbReference type="PANTHER" id="PTHR11986:SF79">
    <property type="entry name" value="ACETYLORNITHINE AMINOTRANSFERASE, MITOCHONDRIAL"/>
    <property type="match status" value="1"/>
</dbReference>
<dbReference type="GO" id="GO:0042802">
    <property type="term" value="F:identical protein binding"/>
    <property type="evidence" value="ECO:0007669"/>
    <property type="project" value="TreeGrafter"/>
</dbReference>
<dbReference type="Pfam" id="PF00202">
    <property type="entry name" value="Aminotran_3"/>
    <property type="match status" value="1"/>
</dbReference>
<protein>
    <submittedName>
        <fullName evidence="6">Acetylornithine aminotransferase</fullName>
    </submittedName>
</protein>
<sequence length="390" mass="41173">MTANLQPPALLPTYTPFPFPLLRGERDRVFDPLGRSYWDFYGGHCVASTGHAHPLVAEAIAVQARELIFYSTAAELPVRSRAAKALLDFAESGRDAGMASIFFCNSGAEANENALKMACRLTGRHTFAAFQGGWHGRSTLALSVTDDPAITRPYEPLLAPCLRLPWNDVEALEAADFSGVAGVIMEPIQSMSGIRPASAPFMVKVREKTKAAGAMLIYDEVQTGMGRLGHPFAAGLHGVRPDMITSAKGLASGVPMGALLLSAEAAASVKPGDLGSTFGGGPLACAALLATLTVIRQEGLLQNVFEREREIREAVAGTCVTEVRGSGLLLGLVVPGRAKQLKAHLQDKHILVGGSGDPDALRLMPPLNLTRAAVDALAEAIRTFPAGDSK</sequence>
<accession>A0AA48K9L2</accession>
<keyword evidence="4 5" id="KW-0663">Pyridoxal phosphate</keyword>
<dbReference type="InterPro" id="IPR050103">
    <property type="entry name" value="Class-III_PLP-dep_AT"/>
</dbReference>
<dbReference type="GO" id="GO:0008483">
    <property type="term" value="F:transaminase activity"/>
    <property type="evidence" value="ECO:0007669"/>
    <property type="project" value="UniProtKB-KW"/>
</dbReference>
<keyword evidence="7" id="KW-1185">Reference proteome</keyword>
<proteinExistence type="inferred from homology"/>
<dbReference type="KEGG" id="msil:METEAL_32780"/>